<dbReference type="EMBL" id="UINC01078928">
    <property type="protein sequence ID" value="SVC20460.1"/>
    <property type="molecule type" value="Genomic_DNA"/>
</dbReference>
<gene>
    <name evidence="1" type="ORF">METZ01_LOCUS273314</name>
</gene>
<dbReference type="AlphaFoldDB" id="A0A382K7L9"/>
<protein>
    <submittedName>
        <fullName evidence="1">Uncharacterized protein</fullName>
    </submittedName>
</protein>
<reference evidence="1" key="1">
    <citation type="submission" date="2018-05" db="EMBL/GenBank/DDBJ databases">
        <authorList>
            <person name="Lanie J.A."/>
            <person name="Ng W.-L."/>
            <person name="Kazmierczak K.M."/>
            <person name="Andrzejewski T.M."/>
            <person name="Davidsen T.M."/>
            <person name="Wayne K.J."/>
            <person name="Tettelin H."/>
            <person name="Glass J.I."/>
            <person name="Rusch D."/>
            <person name="Podicherti R."/>
            <person name="Tsui H.-C.T."/>
            <person name="Winkler M.E."/>
        </authorList>
    </citation>
    <scope>NUCLEOTIDE SEQUENCE</scope>
</reference>
<proteinExistence type="predicted"/>
<accession>A0A382K7L9</accession>
<dbReference type="Gene3D" id="2.140.10.10">
    <property type="entry name" value="Quinoprotein alcohol dehydrogenase-like superfamily"/>
    <property type="match status" value="1"/>
</dbReference>
<feature type="non-terminal residue" evidence="1">
    <location>
        <position position="81"/>
    </location>
</feature>
<dbReference type="SUPFAM" id="SSF50998">
    <property type="entry name" value="Quinoprotein alcohol dehydrogenase-like"/>
    <property type="match status" value="1"/>
</dbReference>
<evidence type="ECO:0000313" key="1">
    <source>
        <dbReference type="EMBL" id="SVC20460.1"/>
    </source>
</evidence>
<sequence>MSARTLTGLGAALLIGIGATFGSLASAGDYSTVTDSRLINQEHNNWLQIRGNYEGWLHSRLDQITSGNVGNLQPVWSFATG</sequence>
<name>A0A382K7L9_9ZZZZ</name>
<organism evidence="1">
    <name type="scientific">marine metagenome</name>
    <dbReference type="NCBI Taxonomy" id="408172"/>
    <lineage>
        <taxon>unclassified sequences</taxon>
        <taxon>metagenomes</taxon>
        <taxon>ecological metagenomes</taxon>
    </lineage>
</organism>
<dbReference type="InterPro" id="IPR011047">
    <property type="entry name" value="Quinoprotein_ADH-like_sf"/>
</dbReference>